<comment type="subcellular location">
    <subcellularLocation>
        <location evidence="1">Membrane</location>
        <topology evidence="1">Multi-pass membrane protein</topology>
    </subcellularLocation>
</comment>
<keyword evidence="6" id="KW-0915">Sodium</keyword>
<keyword evidence="5" id="KW-1133">Transmembrane helix</keyword>
<evidence type="ECO:0000313" key="12">
    <source>
        <dbReference type="EMBL" id="KAL3315954.1"/>
    </source>
</evidence>
<evidence type="ECO:0000256" key="2">
    <source>
        <dbReference type="ARBA" id="ARBA00022448"/>
    </source>
</evidence>
<evidence type="ECO:0000256" key="5">
    <source>
        <dbReference type="ARBA" id="ARBA00022989"/>
    </source>
</evidence>
<keyword evidence="3 11" id="KW-0894">Sodium channel</keyword>
<dbReference type="InterPro" id="IPR001873">
    <property type="entry name" value="ENaC"/>
</dbReference>
<keyword evidence="10 11" id="KW-0407">Ion channel</keyword>
<comment type="caution">
    <text evidence="12">The sequence shown here is derived from an EMBL/GenBank/DDBJ whole genome shotgun (WGS) entry which is preliminary data.</text>
</comment>
<organism evidence="12 13">
    <name type="scientific">Cichlidogyrus casuarinus</name>
    <dbReference type="NCBI Taxonomy" id="1844966"/>
    <lineage>
        <taxon>Eukaryota</taxon>
        <taxon>Metazoa</taxon>
        <taxon>Spiralia</taxon>
        <taxon>Lophotrochozoa</taxon>
        <taxon>Platyhelminthes</taxon>
        <taxon>Monogenea</taxon>
        <taxon>Monopisthocotylea</taxon>
        <taxon>Dactylogyridea</taxon>
        <taxon>Ancyrocephalidae</taxon>
        <taxon>Cichlidogyrus</taxon>
    </lineage>
</organism>
<evidence type="ECO:0000256" key="7">
    <source>
        <dbReference type="ARBA" id="ARBA00023065"/>
    </source>
</evidence>
<keyword evidence="13" id="KW-1185">Reference proteome</keyword>
<evidence type="ECO:0000256" key="6">
    <source>
        <dbReference type="ARBA" id="ARBA00023053"/>
    </source>
</evidence>
<keyword evidence="2 11" id="KW-0813">Transport</keyword>
<evidence type="ECO:0000256" key="3">
    <source>
        <dbReference type="ARBA" id="ARBA00022461"/>
    </source>
</evidence>
<dbReference type="Proteomes" id="UP001626550">
    <property type="component" value="Unassembled WGS sequence"/>
</dbReference>
<accession>A0ABD2Q8R1</accession>
<evidence type="ECO:0000256" key="8">
    <source>
        <dbReference type="ARBA" id="ARBA00023136"/>
    </source>
</evidence>
<dbReference type="Pfam" id="PF00858">
    <property type="entry name" value="ASC"/>
    <property type="match status" value="1"/>
</dbReference>
<sequence>MILYSQCGCISNYFSVPTEIPASAVSCFNLPPVFYTSSSITRVPTGWQMQTKTSREIITTDQLKAIFEAFLCHERIYDRIINNVSSFDLSSFRSCPNFCLTKTYAALENTEKLSMFRTIDTAAGKGGTPIYIVQHYNFTLNEWRKRNLPTKVMEKFLADLVYEYKDPDIAGIPPEDFMGIIRISTPGSESFAIQYVTEGFAYPLTTFLSDVGGIAGLWIGLSVLTFVELTEFIAMLIAANYLGPQHKDE</sequence>
<keyword evidence="9 11" id="KW-0739">Sodium transport</keyword>
<dbReference type="AlphaFoldDB" id="A0ABD2Q8R1"/>
<dbReference type="EMBL" id="JBJKFK010000630">
    <property type="protein sequence ID" value="KAL3315954.1"/>
    <property type="molecule type" value="Genomic_DNA"/>
</dbReference>
<keyword evidence="4 11" id="KW-0812">Transmembrane</keyword>
<evidence type="ECO:0000256" key="11">
    <source>
        <dbReference type="RuleBase" id="RU000679"/>
    </source>
</evidence>
<protein>
    <submittedName>
        <fullName evidence="12">Uncharacterized protein</fullName>
    </submittedName>
</protein>
<evidence type="ECO:0000256" key="4">
    <source>
        <dbReference type="ARBA" id="ARBA00022692"/>
    </source>
</evidence>
<name>A0ABD2Q8R1_9PLAT</name>
<dbReference type="GO" id="GO:0016020">
    <property type="term" value="C:membrane"/>
    <property type="evidence" value="ECO:0007669"/>
    <property type="project" value="UniProtKB-SubCell"/>
</dbReference>
<dbReference type="Gene3D" id="1.10.287.770">
    <property type="entry name" value="YojJ-like"/>
    <property type="match status" value="1"/>
</dbReference>
<proteinExistence type="inferred from homology"/>
<keyword evidence="8" id="KW-0472">Membrane</keyword>
<dbReference type="GO" id="GO:0005272">
    <property type="term" value="F:sodium channel activity"/>
    <property type="evidence" value="ECO:0007669"/>
    <property type="project" value="UniProtKB-KW"/>
</dbReference>
<evidence type="ECO:0000256" key="9">
    <source>
        <dbReference type="ARBA" id="ARBA00023201"/>
    </source>
</evidence>
<evidence type="ECO:0000256" key="1">
    <source>
        <dbReference type="ARBA" id="ARBA00004141"/>
    </source>
</evidence>
<gene>
    <name evidence="12" type="ORF">Ciccas_005399</name>
</gene>
<evidence type="ECO:0000313" key="13">
    <source>
        <dbReference type="Proteomes" id="UP001626550"/>
    </source>
</evidence>
<reference evidence="12 13" key="1">
    <citation type="submission" date="2024-11" db="EMBL/GenBank/DDBJ databases">
        <title>Adaptive evolution of stress response genes in parasites aligns with host niche diversity.</title>
        <authorList>
            <person name="Hahn C."/>
            <person name="Resl P."/>
        </authorList>
    </citation>
    <scope>NUCLEOTIDE SEQUENCE [LARGE SCALE GENOMIC DNA]</scope>
    <source>
        <strain evidence="12">EGGRZ-B1_66</strain>
        <tissue evidence="12">Body</tissue>
    </source>
</reference>
<evidence type="ECO:0000256" key="10">
    <source>
        <dbReference type="ARBA" id="ARBA00023303"/>
    </source>
</evidence>
<comment type="similarity">
    <text evidence="11">Belongs to the amiloride-sensitive sodium channel (TC 1.A.6) family.</text>
</comment>
<keyword evidence="7 11" id="KW-0406">Ion transport</keyword>